<proteinExistence type="predicted"/>
<sequence>MLGSGRQRDQPLAESTIVRVPSSRENAITISKDEPEQRRGVYLMIQVGRCSCDLGQRSGVLGVSVSSLSTDALDGPLLSESPSQTRQHRLNHPIHVYSWSLAHGFASRQVEFDHPSRDGVRLRLRLTLTTIASRQELESDPQEPEAPCHRYQLGAELRELEGSEMPRPRQPLPLNPAGRTRSNSSSDPLVSLTLPERDSGQVAGPRAEPLPDSESEANEGPKEPPDGDQVPAEGLPAAGGLVGWIRRIRNYVLPRLTWG</sequence>
<dbReference type="AlphaFoldDB" id="A0A5K1K0U6"/>
<dbReference type="EMBL" id="LR727342">
    <property type="protein sequence ID" value="VWO99018.1"/>
    <property type="molecule type" value="Genomic_DNA"/>
</dbReference>
<organism evidence="2">
    <name type="scientific">Ganoderma boninense</name>
    <dbReference type="NCBI Taxonomy" id="34458"/>
    <lineage>
        <taxon>Eukaryota</taxon>
        <taxon>Fungi</taxon>
        <taxon>Dikarya</taxon>
        <taxon>Basidiomycota</taxon>
        <taxon>Agaricomycotina</taxon>
        <taxon>Agaricomycetes</taxon>
        <taxon>Polyporales</taxon>
        <taxon>Polyporaceae</taxon>
        <taxon>Ganoderma</taxon>
    </lineage>
</organism>
<accession>A0A5K1K0U6</accession>
<evidence type="ECO:0000313" key="2">
    <source>
        <dbReference type="EMBL" id="VWO99018.1"/>
    </source>
</evidence>
<gene>
    <name evidence="2" type="primary">Q7Z7T9</name>
</gene>
<name>A0A5K1K0U6_9APHY</name>
<evidence type="ECO:0000256" key="1">
    <source>
        <dbReference type="SAM" id="MobiDB-lite"/>
    </source>
</evidence>
<protein>
    <submittedName>
        <fullName evidence="2">Tubulin beta chain</fullName>
    </submittedName>
</protein>
<reference evidence="2" key="1">
    <citation type="submission" date="2019-10" db="EMBL/GenBank/DDBJ databases">
        <authorList>
            <person name="Nor Muhammad N."/>
        </authorList>
    </citation>
    <scope>NUCLEOTIDE SEQUENCE</scope>
</reference>
<feature type="region of interest" description="Disordered" evidence="1">
    <location>
        <begin position="160"/>
        <end position="239"/>
    </location>
</feature>